<name>A0ABM1TBW9_LIMPO</name>
<keyword evidence="2" id="KW-1185">Reference proteome</keyword>
<proteinExistence type="predicted"/>
<evidence type="ECO:0000256" key="1">
    <source>
        <dbReference type="SAM" id="SignalP"/>
    </source>
</evidence>
<gene>
    <name evidence="3" type="primary">LOC111088225</name>
</gene>
<feature type="chain" id="PRO_5046528976" evidence="1">
    <location>
        <begin position="20"/>
        <end position="161"/>
    </location>
</feature>
<accession>A0ABM1TBW9</accession>
<dbReference type="Proteomes" id="UP000694941">
    <property type="component" value="Unplaced"/>
</dbReference>
<feature type="signal peptide" evidence="1">
    <location>
        <begin position="1"/>
        <end position="19"/>
    </location>
</feature>
<protein>
    <submittedName>
        <fullName evidence="3">Uncharacterized protein LOC111088225 isoform X1</fullName>
    </submittedName>
</protein>
<evidence type="ECO:0000313" key="2">
    <source>
        <dbReference type="Proteomes" id="UP000694941"/>
    </source>
</evidence>
<reference evidence="3" key="1">
    <citation type="submission" date="2025-08" db="UniProtKB">
        <authorList>
            <consortium name="RefSeq"/>
        </authorList>
    </citation>
    <scope>IDENTIFICATION</scope>
    <source>
        <tissue evidence="3">Muscle</tissue>
    </source>
</reference>
<keyword evidence="1" id="KW-0732">Signal</keyword>
<evidence type="ECO:0000313" key="3">
    <source>
        <dbReference type="RefSeq" id="XP_022253375.1"/>
    </source>
</evidence>
<organism evidence="2 3">
    <name type="scientific">Limulus polyphemus</name>
    <name type="common">Atlantic horseshoe crab</name>
    <dbReference type="NCBI Taxonomy" id="6850"/>
    <lineage>
        <taxon>Eukaryota</taxon>
        <taxon>Metazoa</taxon>
        <taxon>Ecdysozoa</taxon>
        <taxon>Arthropoda</taxon>
        <taxon>Chelicerata</taxon>
        <taxon>Merostomata</taxon>
        <taxon>Xiphosura</taxon>
        <taxon>Limulidae</taxon>
        <taxon>Limulus</taxon>
    </lineage>
</organism>
<dbReference type="RefSeq" id="XP_022253375.1">
    <property type="nucleotide sequence ID" value="XM_022397667.1"/>
</dbReference>
<dbReference type="GeneID" id="111088225"/>
<sequence>MFLISKLCLLYLFLYFSDATSFYFYCSFESVSFQSIFGRVKTEQPGDLPEDEIISIFNDSSDDDLYSSNYSVLNVKTDNGFQEDLQQIESRLESGSDIKTSVNICSGNQLPGYVLRQEDPFTEVIKSPKPYNVCRKTNLNENNSKQSNIPQGGDKLYSCVI</sequence>